<comment type="caution">
    <text evidence="3">The sequence shown here is derived from an EMBL/GenBank/DDBJ whole genome shotgun (WGS) entry which is preliminary data.</text>
</comment>
<accession>A0A553I076</accession>
<dbReference type="GO" id="GO:0005634">
    <property type="term" value="C:nucleus"/>
    <property type="evidence" value="ECO:0007669"/>
    <property type="project" value="TreeGrafter"/>
</dbReference>
<dbReference type="PANTHER" id="PTHR48070:SF4">
    <property type="entry name" value="ESTERASE ALNB"/>
    <property type="match status" value="1"/>
</dbReference>
<feature type="domain" description="Serine hydrolase" evidence="2">
    <location>
        <begin position="44"/>
        <end position="219"/>
    </location>
</feature>
<name>A0A553I076_9PEZI</name>
<dbReference type="AlphaFoldDB" id="A0A553I076"/>
<dbReference type="GO" id="GO:0016787">
    <property type="term" value="F:hydrolase activity"/>
    <property type="evidence" value="ECO:0007669"/>
    <property type="project" value="UniProtKB-KW"/>
</dbReference>
<dbReference type="SUPFAM" id="SSF53474">
    <property type="entry name" value="alpha/beta-Hydrolases"/>
    <property type="match status" value="1"/>
</dbReference>
<dbReference type="Pfam" id="PF03959">
    <property type="entry name" value="FSH1"/>
    <property type="match status" value="1"/>
</dbReference>
<dbReference type="GO" id="GO:0019748">
    <property type="term" value="P:secondary metabolic process"/>
    <property type="evidence" value="ECO:0007669"/>
    <property type="project" value="TreeGrafter"/>
</dbReference>
<evidence type="ECO:0000313" key="4">
    <source>
        <dbReference type="Proteomes" id="UP000319160"/>
    </source>
</evidence>
<dbReference type="InterPro" id="IPR029058">
    <property type="entry name" value="AB_hydrolase_fold"/>
</dbReference>
<dbReference type="OrthoDB" id="414698at2759"/>
<evidence type="ECO:0000313" key="3">
    <source>
        <dbReference type="EMBL" id="TRX93591.1"/>
    </source>
</evidence>
<dbReference type="EMBL" id="VFLP01000028">
    <property type="protein sequence ID" value="TRX93591.1"/>
    <property type="molecule type" value="Genomic_DNA"/>
</dbReference>
<dbReference type="InterPro" id="IPR050593">
    <property type="entry name" value="LovG"/>
</dbReference>
<evidence type="ECO:0000259" key="2">
    <source>
        <dbReference type="Pfam" id="PF03959"/>
    </source>
</evidence>
<reference evidence="4" key="1">
    <citation type="submission" date="2019-06" db="EMBL/GenBank/DDBJ databases">
        <title>Draft genome sequence of the griseofulvin-producing fungus Xylaria cubensis strain G536.</title>
        <authorList>
            <person name="Mead M.E."/>
            <person name="Raja H.A."/>
            <person name="Steenwyk J.L."/>
            <person name="Knowles S.L."/>
            <person name="Oberlies N.H."/>
            <person name="Rokas A."/>
        </authorList>
    </citation>
    <scope>NUCLEOTIDE SEQUENCE [LARGE SCALE GENOMIC DNA]</scope>
    <source>
        <strain evidence="4">G536</strain>
    </source>
</reference>
<sequence>MRAVLARNCRLISRFLLVRFSRCRLVFDDALADFKQRVLLFPARIRQALGRDHQFVFANGNVPTEPDAGAAAISDEYFGYVGNTIMEYKDLYHDLLDIIDDQGPFDGLMGFSEGGAVAAWMLIENSKYPLTFGHLKCAIFFSAAVPFDPDVVRTGIVKLVDPAMEGEMIKVPTAHIWSKENDINARAAMTLTNLCDARLRETFLHSLGHSVPGSKSDSEALAGTLRIIERTIERAKDQVA</sequence>
<organism evidence="3 4">
    <name type="scientific">Xylaria flabelliformis</name>
    <dbReference type="NCBI Taxonomy" id="2512241"/>
    <lineage>
        <taxon>Eukaryota</taxon>
        <taxon>Fungi</taxon>
        <taxon>Dikarya</taxon>
        <taxon>Ascomycota</taxon>
        <taxon>Pezizomycotina</taxon>
        <taxon>Sordariomycetes</taxon>
        <taxon>Xylariomycetidae</taxon>
        <taxon>Xylariales</taxon>
        <taxon>Xylariaceae</taxon>
        <taxon>Xylaria</taxon>
    </lineage>
</organism>
<dbReference type="GO" id="GO:0005737">
    <property type="term" value="C:cytoplasm"/>
    <property type="evidence" value="ECO:0007669"/>
    <property type="project" value="TreeGrafter"/>
</dbReference>
<evidence type="ECO:0000256" key="1">
    <source>
        <dbReference type="ARBA" id="ARBA00022801"/>
    </source>
</evidence>
<protein>
    <recommendedName>
        <fullName evidence="2">Serine hydrolase domain-containing protein</fullName>
    </recommendedName>
</protein>
<gene>
    <name evidence="3" type="ORF">FHL15_005563</name>
</gene>
<dbReference type="PANTHER" id="PTHR48070">
    <property type="entry name" value="ESTERASE OVCA2"/>
    <property type="match status" value="1"/>
</dbReference>
<dbReference type="Gene3D" id="3.40.50.1820">
    <property type="entry name" value="alpha/beta hydrolase"/>
    <property type="match status" value="1"/>
</dbReference>
<dbReference type="Proteomes" id="UP000319160">
    <property type="component" value="Unassembled WGS sequence"/>
</dbReference>
<keyword evidence="1" id="KW-0378">Hydrolase</keyword>
<dbReference type="InterPro" id="IPR005645">
    <property type="entry name" value="FSH-like_dom"/>
</dbReference>
<proteinExistence type="predicted"/>
<keyword evidence="4" id="KW-1185">Reference proteome</keyword>